<dbReference type="EMBL" id="JBBXMP010000293">
    <property type="protein sequence ID" value="KAL0058616.1"/>
    <property type="molecule type" value="Genomic_DNA"/>
</dbReference>
<comment type="caution">
    <text evidence="2">The sequence shown here is derived from an EMBL/GenBank/DDBJ whole genome shotgun (WGS) entry which is preliminary data.</text>
</comment>
<protein>
    <recommendedName>
        <fullName evidence="4">BED-type domain-containing protein</fullName>
    </recommendedName>
</protein>
<dbReference type="Proteomes" id="UP001437256">
    <property type="component" value="Unassembled WGS sequence"/>
</dbReference>
<feature type="region of interest" description="Disordered" evidence="1">
    <location>
        <begin position="182"/>
        <end position="280"/>
    </location>
</feature>
<organism evidence="2 3">
    <name type="scientific">Marasmius tenuissimus</name>
    <dbReference type="NCBI Taxonomy" id="585030"/>
    <lineage>
        <taxon>Eukaryota</taxon>
        <taxon>Fungi</taxon>
        <taxon>Dikarya</taxon>
        <taxon>Basidiomycota</taxon>
        <taxon>Agaricomycotina</taxon>
        <taxon>Agaricomycetes</taxon>
        <taxon>Agaricomycetidae</taxon>
        <taxon>Agaricales</taxon>
        <taxon>Marasmiineae</taxon>
        <taxon>Marasmiaceae</taxon>
        <taxon>Marasmius</taxon>
    </lineage>
</organism>
<feature type="compositionally biased region" description="Low complexity" evidence="1">
    <location>
        <begin position="205"/>
        <end position="219"/>
    </location>
</feature>
<accession>A0ABR2ZAL2</accession>
<feature type="compositionally biased region" description="Pro residues" evidence="1">
    <location>
        <begin position="74"/>
        <end position="88"/>
    </location>
</feature>
<evidence type="ECO:0000313" key="2">
    <source>
        <dbReference type="EMBL" id="KAL0058616.1"/>
    </source>
</evidence>
<evidence type="ECO:0000256" key="1">
    <source>
        <dbReference type="SAM" id="MobiDB-lite"/>
    </source>
</evidence>
<evidence type="ECO:0000313" key="3">
    <source>
        <dbReference type="Proteomes" id="UP001437256"/>
    </source>
</evidence>
<feature type="compositionally biased region" description="Acidic residues" evidence="1">
    <location>
        <begin position="235"/>
        <end position="248"/>
    </location>
</feature>
<gene>
    <name evidence="2" type="ORF">AAF712_014687</name>
</gene>
<feature type="compositionally biased region" description="Polar residues" evidence="1">
    <location>
        <begin position="185"/>
        <end position="196"/>
    </location>
</feature>
<feature type="compositionally biased region" description="Polar residues" evidence="1">
    <location>
        <begin position="30"/>
        <end position="51"/>
    </location>
</feature>
<reference evidence="2 3" key="1">
    <citation type="submission" date="2024-05" db="EMBL/GenBank/DDBJ databases">
        <title>A draft genome resource for the thread blight pathogen Marasmius tenuissimus strain MS-2.</title>
        <authorList>
            <person name="Yulfo-Soto G.E."/>
            <person name="Baruah I.K."/>
            <person name="Amoako-Attah I."/>
            <person name="Bukari Y."/>
            <person name="Meinhardt L.W."/>
            <person name="Bailey B.A."/>
            <person name="Cohen S.P."/>
        </authorList>
    </citation>
    <scope>NUCLEOTIDE SEQUENCE [LARGE SCALE GENOMIC DNA]</scope>
    <source>
        <strain evidence="2 3">MS-2</strain>
    </source>
</reference>
<proteinExistence type="predicted"/>
<keyword evidence="3" id="KW-1185">Reference proteome</keyword>
<feature type="region of interest" description="Disordered" evidence="1">
    <location>
        <begin position="131"/>
        <end position="167"/>
    </location>
</feature>
<feature type="compositionally biased region" description="Polar residues" evidence="1">
    <location>
        <begin position="1"/>
        <end position="12"/>
    </location>
</feature>
<sequence>MPKRQAATTNQAAGPWRTRSPPRTVAPAPSRQTRSKAAQSLGNNEATTMKQVETRCHGRQLEPASQKQTEVLLPQPPPQPPPPPPPPRPKPKPKTKKGAQPVVRQPSPDLQAKIIEEPSIETQWNALTNANIPEDNPFIDRPDNEDEPQYALTRGGDPYPNERSVGPEFFTFDDNDFEEVEPDTAQGQVLVTSTPLRSGPPLLLRVPTPSRTRVPRTITLVDTPTRRGGRRQVLADDDDFESEVEDREELSSSEERDTDRVEDLGAHSDPETYVSPARNKGKARAKALAKPRNHTKAKAGPCQKRVTFEDDLEVAVAEVSTDSDDEDDIRPASIRRTTGKAGSRVFREDKPHILKVYASDIVPFFEPTADNKEAICKFCKKKAESVATHVIKKYGIGSSTSTIRGHLMAKHPFEWITACDSSSPPIQIQGVQAVQAAAFRTSNNLQIVRQAEQPQFTLHLLGEHIVRLIVEEDLSLIFVEATTLRNLLLMLRDGLRDDQIPRRTTLSKMVYNYFVLEMHGLIDDFKAPELNGKHIFHDRRMD</sequence>
<feature type="compositionally biased region" description="Basic and acidic residues" evidence="1">
    <location>
        <begin position="249"/>
        <end position="270"/>
    </location>
</feature>
<name>A0ABR2ZAL2_9AGAR</name>
<feature type="region of interest" description="Disordered" evidence="1">
    <location>
        <begin position="1"/>
        <end position="110"/>
    </location>
</feature>
<evidence type="ECO:0008006" key="4">
    <source>
        <dbReference type="Google" id="ProtNLM"/>
    </source>
</evidence>